<dbReference type="SUPFAM" id="SSF51126">
    <property type="entry name" value="Pectin lyase-like"/>
    <property type="match status" value="1"/>
</dbReference>
<dbReference type="Pfam" id="PF18883">
    <property type="entry name" value="AC_1"/>
    <property type="match status" value="1"/>
</dbReference>
<feature type="domain" description="Autotransporter" evidence="2">
    <location>
        <begin position="602"/>
        <end position="882"/>
    </location>
</feature>
<dbReference type="Proteomes" id="UP001549313">
    <property type="component" value="Unassembled WGS sequence"/>
</dbReference>
<dbReference type="Pfam" id="PF03797">
    <property type="entry name" value="Autotransporter"/>
    <property type="match status" value="1"/>
</dbReference>
<dbReference type="PANTHER" id="PTHR35037">
    <property type="entry name" value="C-TERMINAL REGION OF AIDA-LIKE PROTEIN"/>
    <property type="match status" value="1"/>
</dbReference>
<dbReference type="PROSITE" id="PS51208">
    <property type="entry name" value="AUTOTRANSPORTER"/>
    <property type="match status" value="1"/>
</dbReference>
<keyword evidence="1" id="KW-0732">Signal</keyword>
<gene>
    <name evidence="3" type="ORF">ABIE19_000866</name>
</gene>
<evidence type="ECO:0000313" key="3">
    <source>
        <dbReference type="EMBL" id="MET4682957.1"/>
    </source>
</evidence>
<dbReference type="CDD" id="cd01344">
    <property type="entry name" value="PL2_Passenger_AT"/>
    <property type="match status" value="1"/>
</dbReference>
<feature type="chain" id="PRO_5045611126" evidence="1">
    <location>
        <begin position="22"/>
        <end position="882"/>
    </location>
</feature>
<dbReference type="NCBIfam" id="TIGR04393">
    <property type="entry name" value="rpt_T5SS_PEPC"/>
    <property type="match status" value="5"/>
</dbReference>
<proteinExistence type="predicted"/>
<dbReference type="InterPro" id="IPR036709">
    <property type="entry name" value="Autotransporte_beta_dom_sf"/>
</dbReference>
<dbReference type="InterPro" id="IPR005546">
    <property type="entry name" value="Autotransporte_beta"/>
</dbReference>
<evidence type="ECO:0000259" key="2">
    <source>
        <dbReference type="PROSITE" id="PS51208"/>
    </source>
</evidence>
<dbReference type="SUPFAM" id="SSF103515">
    <property type="entry name" value="Autotransporter"/>
    <property type="match status" value="1"/>
</dbReference>
<keyword evidence="4" id="KW-1185">Reference proteome</keyword>
<dbReference type="EMBL" id="JBEPTF010000001">
    <property type="protein sequence ID" value="MET4682957.1"/>
    <property type="molecule type" value="Genomic_DNA"/>
</dbReference>
<organism evidence="3 4">
    <name type="scientific">Brevundimonas faecalis</name>
    <dbReference type="NCBI Taxonomy" id="947378"/>
    <lineage>
        <taxon>Bacteria</taxon>
        <taxon>Pseudomonadati</taxon>
        <taxon>Pseudomonadota</taxon>
        <taxon>Alphaproteobacteria</taxon>
        <taxon>Caulobacterales</taxon>
        <taxon>Caulobacteraceae</taxon>
        <taxon>Brevundimonas</taxon>
    </lineage>
</organism>
<dbReference type="InterPro" id="IPR006315">
    <property type="entry name" value="OM_autotransptr_brl_dom"/>
</dbReference>
<dbReference type="SMART" id="SM00869">
    <property type="entry name" value="Autotransporter"/>
    <property type="match status" value="1"/>
</dbReference>
<feature type="signal peptide" evidence="1">
    <location>
        <begin position="1"/>
        <end position="21"/>
    </location>
</feature>
<dbReference type="InterPro" id="IPR012332">
    <property type="entry name" value="Autotransporter_pectin_lyase_C"/>
</dbReference>
<dbReference type="PANTHER" id="PTHR35037:SF3">
    <property type="entry name" value="C-TERMINAL REGION OF AIDA-LIKE PROTEIN"/>
    <property type="match status" value="1"/>
</dbReference>
<reference evidence="3 4" key="1">
    <citation type="submission" date="2024-06" db="EMBL/GenBank/DDBJ databases">
        <title>Sorghum-associated microbial communities from plants grown in Nebraska, USA.</title>
        <authorList>
            <person name="Schachtman D."/>
        </authorList>
    </citation>
    <scope>NUCLEOTIDE SEQUENCE [LARGE SCALE GENOMIC DNA]</scope>
    <source>
        <strain evidence="3 4">2814</strain>
    </source>
</reference>
<comment type="caution">
    <text evidence="3">The sequence shown here is derived from an EMBL/GenBank/DDBJ whole genome shotgun (WGS) entry which is preliminary data.</text>
</comment>
<sequence length="882" mass="89454">MLSTAAATLVCICLGEVPAHAQSVVGSGNLSPGPVQTPTWAVDGDLLVGDAGNGQLDITAGGTVINDTGHIGYDTDGNGVVTVSGTDGGGNASTWTNRGDLFVGSGGTGTLNILAGGKVSSLGGIIGAGGAGEVLVSGPNSSWENSGRLSVGLFSAGTLRVEGGATISSADGVVGDGDRGEAVLTGPGTTWTNTGQFTVGSFGDGVLRVENGATVTSNQGYIGAGAGVTGEVTVTGAGSKWLMTPYSLTIGNFGTGSLTIEDGGLVRAEGGVLLGVDAGGGGTLLVKDLAGRRGVLETSGIRAGAGAVSVVFDGGLLRATRNNAAFFDNFGARSVVIGPNGVVIDTNGYDIGMSPSFSGAGALIKDGAGKLTLTGDSGRTFTGAGSVISGTLVVDGVLGGTMQVIGGRLQGIGTVGATIHQRGGTIAPGNGIGRLTINGDYLGNGGLLEIETVLGGDASSSDRLVITGATAGSTLVKVLNQGGAGAATVEGIKIVDVGGASNGDFTLQGDYVFQGRQAIVAGAYAYTLQKNGVSTPNDGDWYLRSAYLPSGTDPSKPTPVLPIYQPGVPIYEAYGQVLQSLNGLQTLRQRVGDNFDDQTVRNSAPGRAVWTRVDVAHRRSASGLSTSGADYEIGSWRIQAGAEGRVAANEAGVLVGGFTLHHDEAQADVGSVYGNGEIRTRGVGFGAALTWYGENGVYADLQGQATWFDSDLTSTTTGRRLAEEKAGFGYALGLEGGRRIARGGGWSLTPQAQLTYSRVDADSFVDPFGPHVRLDDGDSLRGRLGLSADYLRSRSEATARPSDVAFYGVANLYYEFLDGVTAFVADTAFTTREERLWGGLGLGARYGWGRYAVYGEVEGQTGLAHFADSHRVAGRAGFRVSW</sequence>
<dbReference type="InterPro" id="IPR043990">
    <property type="entry name" value="AC_1"/>
</dbReference>
<dbReference type="Gene3D" id="2.160.20.20">
    <property type="match status" value="1"/>
</dbReference>
<dbReference type="InterPro" id="IPR030895">
    <property type="entry name" value="T5SS_PEPC_rpt"/>
</dbReference>
<dbReference type="InterPro" id="IPR011050">
    <property type="entry name" value="Pectin_lyase_fold/virulence"/>
</dbReference>
<dbReference type="RefSeq" id="WP_354087906.1">
    <property type="nucleotide sequence ID" value="NZ_JBEPTF010000001.1"/>
</dbReference>
<evidence type="ECO:0000256" key="1">
    <source>
        <dbReference type="SAM" id="SignalP"/>
    </source>
</evidence>
<accession>A0ABV2R8P4</accession>
<evidence type="ECO:0000313" key="4">
    <source>
        <dbReference type="Proteomes" id="UP001549313"/>
    </source>
</evidence>
<protein>
    <submittedName>
        <fullName evidence="3">Outer membrane autotransporter protein</fullName>
    </submittedName>
</protein>
<dbReference type="Gene3D" id="2.40.128.130">
    <property type="entry name" value="Autotransporter beta-domain"/>
    <property type="match status" value="1"/>
</dbReference>
<name>A0ABV2R8P4_9CAUL</name>
<dbReference type="NCBIfam" id="TIGR01414">
    <property type="entry name" value="autotrans_barl"/>
    <property type="match status" value="1"/>
</dbReference>
<dbReference type="InterPro" id="IPR051551">
    <property type="entry name" value="Autotransporter_adhesion"/>
</dbReference>